<dbReference type="Pfam" id="PF14392">
    <property type="entry name" value="zf-CCHC_4"/>
    <property type="match status" value="1"/>
</dbReference>
<dbReference type="InterPro" id="IPR040256">
    <property type="entry name" value="At4g02000-like"/>
</dbReference>
<name>A0ABD2Z3H3_9GENT</name>
<evidence type="ECO:0000313" key="3">
    <source>
        <dbReference type="Proteomes" id="UP001630127"/>
    </source>
</evidence>
<dbReference type="AlphaFoldDB" id="A0ABD2Z3H3"/>
<dbReference type="PANTHER" id="PTHR31286">
    <property type="entry name" value="GLYCINE-RICH CELL WALL STRUCTURAL PROTEIN 1.8-LIKE"/>
    <property type="match status" value="1"/>
</dbReference>
<dbReference type="EMBL" id="JBJUIK010000011">
    <property type="protein sequence ID" value="KAL3512657.1"/>
    <property type="molecule type" value="Genomic_DNA"/>
</dbReference>
<dbReference type="PANTHER" id="PTHR31286:SF167">
    <property type="entry name" value="OS09G0268800 PROTEIN"/>
    <property type="match status" value="1"/>
</dbReference>
<sequence length="149" mass="17424">MIRWIRKKILLNGPWAFDKHLLVTGDYVGHIQPSKVRLDHSSFWVQVFDLPLGMMGASTAEFIGNKLGTYEGYDSKGSKVSWGKFLRIRVNLKLNFPLKRVMKLFVEGAVCSVYFKYECLPTFCYFCGLISHADRDKFFCWFEFKTHYV</sequence>
<gene>
    <name evidence="2" type="ORF">ACH5RR_025374</name>
</gene>
<comment type="caution">
    <text evidence="2">The sequence shown here is derived from an EMBL/GenBank/DDBJ whole genome shotgun (WGS) entry which is preliminary data.</text>
</comment>
<proteinExistence type="predicted"/>
<organism evidence="2 3">
    <name type="scientific">Cinchona calisaya</name>
    <dbReference type="NCBI Taxonomy" id="153742"/>
    <lineage>
        <taxon>Eukaryota</taxon>
        <taxon>Viridiplantae</taxon>
        <taxon>Streptophyta</taxon>
        <taxon>Embryophyta</taxon>
        <taxon>Tracheophyta</taxon>
        <taxon>Spermatophyta</taxon>
        <taxon>Magnoliopsida</taxon>
        <taxon>eudicotyledons</taxon>
        <taxon>Gunneridae</taxon>
        <taxon>Pentapetalae</taxon>
        <taxon>asterids</taxon>
        <taxon>lamiids</taxon>
        <taxon>Gentianales</taxon>
        <taxon>Rubiaceae</taxon>
        <taxon>Cinchonoideae</taxon>
        <taxon>Cinchoneae</taxon>
        <taxon>Cinchona</taxon>
    </lineage>
</organism>
<reference evidence="2 3" key="1">
    <citation type="submission" date="2024-11" db="EMBL/GenBank/DDBJ databases">
        <title>A near-complete genome assembly of Cinchona calisaya.</title>
        <authorList>
            <person name="Lian D.C."/>
            <person name="Zhao X.W."/>
            <person name="Wei L."/>
        </authorList>
    </citation>
    <scope>NUCLEOTIDE SEQUENCE [LARGE SCALE GENOMIC DNA]</scope>
    <source>
        <tissue evidence="2">Nenye</tissue>
    </source>
</reference>
<accession>A0ABD2Z3H3</accession>
<keyword evidence="3" id="KW-1185">Reference proteome</keyword>
<dbReference type="Proteomes" id="UP001630127">
    <property type="component" value="Unassembled WGS sequence"/>
</dbReference>
<evidence type="ECO:0000313" key="2">
    <source>
        <dbReference type="EMBL" id="KAL3512657.1"/>
    </source>
</evidence>
<dbReference type="InterPro" id="IPR025836">
    <property type="entry name" value="Zn_knuckle_CX2CX4HX4C"/>
</dbReference>
<protein>
    <recommendedName>
        <fullName evidence="1">Zinc knuckle CX2CX4HX4C domain-containing protein</fullName>
    </recommendedName>
</protein>
<evidence type="ECO:0000259" key="1">
    <source>
        <dbReference type="Pfam" id="PF14392"/>
    </source>
</evidence>
<feature type="domain" description="Zinc knuckle CX2CX4HX4C" evidence="1">
    <location>
        <begin position="97"/>
        <end position="135"/>
    </location>
</feature>